<dbReference type="PANTHER" id="PTHR47197">
    <property type="entry name" value="PROTEIN NIRF"/>
    <property type="match status" value="1"/>
</dbReference>
<proteinExistence type="predicted"/>
<gene>
    <name evidence="2" type="ORF">RT717_28425</name>
</gene>
<dbReference type="InterPro" id="IPR031815">
    <property type="entry name" value="DUF5074"/>
</dbReference>
<dbReference type="Proteomes" id="UP001302349">
    <property type="component" value="Chromosome"/>
</dbReference>
<dbReference type="RefSeq" id="WP_317489685.1">
    <property type="nucleotide sequence ID" value="NZ_CP136051.1"/>
</dbReference>
<evidence type="ECO:0000256" key="1">
    <source>
        <dbReference type="SAM" id="SignalP"/>
    </source>
</evidence>
<dbReference type="InterPro" id="IPR051200">
    <property type="entry name" value="Host-pathogen_enzymatic-act"/>
</dbReference>
<dbReference type="Gene3D" id="2.130.10.10">
    <property type="entry name" value="YVTN repeat-like/Quinoprotein amine dehydrogenase"/>
    <property type="match status" value="1"/>
</dbReference>
<dbReference type="PROSITE" id="PS51257">
    <property type="entry name" value="PROKAR_LIPOPROTEIN"/>
    <property type="match status" value="1"/>
</dbReference>
<dbReference type="SUPFAM" id="SSF63825">
    <property type="entry name" value="YWTD domain"/>
    <property type="match status" value="1"/>
</dbReference>
<dbReference type="InterPro" id="IPR015943">
    <property type="entry name" value="WD40/YVTN_repeat-like_dom_sf"/>
</dbReference>
<name>A0ABZ0IRK5_9BACT</name>
<evidence type="ECO:0008006" key="4">
    <source>
        <dbReference type="Google" id="ProtNLM"/>
    </source>
</evidence>
<feature type="signal peptide" evidence="1">
    <location>
        <begin position="1"/>
        <end position="19"/>
    </location>
</feature>
<evidence type="ECO:0000313" key="2">
    <source>
        <dbReference type="EMBL" id="WOK06995.1"/>
    </source>
</evidence>
<sequence length="344" mass="37036">MKKLALWSLVAAVFLTSCGGDDEGEPNNGVGSVYVVNEGNFNQTNGSITSYDPESGEVSAFVFQTANSRPLGDVVQSLFIDADEVGYVVVNNSKKIEVVNADFVSTATIEDNLANPRYLLRANDQLFVSNWGTFDENYALDQSYVLILDATTFEKEGVINTEDGTENLAYADGFVYASNSFGNTVSVIKTSTGELETTLEVGYSPGEMEVDEAGTIWLICGGSYQGNDGAIYKLGTSAATKEVDLEFNPSARLSIDKEQGVLYYIAGTSVGSYETTQKVLEKAFITIDEAVGFYGLGYNEAEDVIYIADAKGFQGKGTVYRYSADGEKLSTFEAGVAPNGFVFK</sequence>
<dbReference type="PANTHER" id="PTHR47197:SF3">
    <property type="entry name" value="DIHYDRO-HEME D1 DEHYDROGENASE"/>
    <property type="match status" value="1"/>
</dbReference>
<dbReference type="EMBL" id="CP136051">
    <property type="protein sequence ID" value="WOK06995.1"/>
    <property type="molecule type" value="Genomic_DNA"/>
</dbReference>
<keyword evidence="1" id="KW-0732">Signal</keyword>
<keyword evidence="3" id="KW-1185">Reference proteome</keyword>
<dbReference type="Pfam" id="PF16819">
    <property type="entry name" value="DUF5074"/>
    <property type="match status" value="1"/>
</dbReference>
<feature type="chain" id="PRO_5047274466" description="Surface layer protein" evidence="1">
    <location>
        <begin position="20"/>
        <end position="344"/>
    </location>
</feature>
<reference evidence="2 3" key="1">
    <citation type="journal article" date="2023" name="Microbiol. Resour. Announc.">
        <title>Complete Genome Sequence of Imperialibacter roseus strain P4T.</title>
        <authorList>
            <person name="Tizabi D.R."/>
            <person name="Bachvaroff T."/>
            <person name="Hill R.T."/>
        </authorList>
    </citation>
    <scope>NUCLEOTIDE SEQUENCE [LARGE SCALE GENOMIC DNA]</scope>
    <source>
        <strain evidence="2 3">P4T</strain>
    </source>
</reference>
<organism evidence="2 3">
    <name type="scientific">Imperialibacter roseus</name>
    <dbReference type="NCBI Taxonomy" id="1324217"/>
    <lineage>
        <taxon>Bacteria</taxon>
        <taxon>Pseudomonadati</taxon>
        <taxon>Bacteroidota</taxon>
        <taxon>Cytophagia</taxon>
        <taxon>Cytophagales</taxon>
        <taxon>Flammeovirgaceae</taxon>
        <taxon>Imperialibacter</taxon>
    </lineage>
</organism>
<accession>A0ABZ0IRK5</accession>
<evidence type="ECO:0000313" key="3">
    <source>
        <dbReference type="Proteomes" id="UP001302349"/>
    </source>
</evidence>
<protein>
    <recommendedName>
        <fullName evidence="4">Surface layer protein</fullName>
    </recommendedName>
</protein>